<organism evidence="1 2">
    <name type="scientific">Saprolegnia diclina (strain VS20)</name>
    <dbReference type="NCBI Taxonomy" id="1156394"/>
    <lineage>
        <taxon>Eukaryota</taxon>
        <taxon>Sar</taxon>
        <taxon>Stramenopiles</taxon>
        <taxon>Oomycota</taxon>
        <taxon>Saprolegniomycetes</taxon>
        <taxon>Saprolegniales</taxon>
        <taxon>Saprolegniaceae</taxon>
        <taxon>Saprolegnia</taxon>
    </lineage>
</organism>
<dbReference type="InParanoid" id="T0RPA8"/>
<dbReference type="VEuPathDB" id="FungiDB:SDRG_08076"/>
<accession>T0RPA8</accession>
<dbReference type="AlphaFoldDB" id="T0RPA8"/>
<keyword evidence="2" id="KW-1185">Reference proteome</keyword>
<proteinExistence type="predicted"/>
<dbReference type="EMBL" id="JH767155">
    <property type="protein sequence ID" value="EQC34303.1"/>
    <property type="molecule type" value="Genomic_DNA"/>
</dbReference>
<name>T0RPA8_SAPDV</name>
<dbReference type="GeneID" id="19948803"/>
<dbReference type="RefSeq" id="XP_008612165.1">
    <property type="nucleotide sequence ID" value="XM_008613943.1"/>
</dbReference>
<reference evidence="1 2" key="1">
    <citation type="submission" date="2012-04" db="EMBL/GenBank/DDBJ databases">
        <title>The Genome Sequence of Saprolegnia declina VS20.</title>
        <authorList>
            <consortium name="The Broad Institute Genome Sequencing Platform"/>
            <person name="Russ C."/>
            <person name="Nusbaum C."/>
            <person name="Tyler B."/>
            <person name="van West P."/>
            <person name="Dieguez-Uribeondo J."/>
            <person name="de Bruijn I."/>
            <person name="Tripathy S."/>
            <person name="Jiang R."/>
            <person name="Young S.K."/>
            <person name="Zeng Q."/>
            <person name="Gargeya S."/>
            <person name="Fitzgerald M."/>
            <person name="Haas B."/>
            <person name="Abouelleil A."/>
            <person name="Alvarado L."/>
            <person name="Arachchi H.M."/>
            <person name="Berlin A."/>
            <person name="Chapman S.B."/>
            <person name="Goldberg J."/>
            <person name="Griggs A."/>
            <person name="Gujja S."/>
            <person name="Hansen M."/>
            <person name="Howarth C."/>
            <person name="Imamovic A."/>
            <person name="Larimer J."/>
            <person name="McCowen C."/>
            <person name="Montmayeur A."/>
            <person name="Murphy C."/>
            <person name="Neiman D."/>
            <person name="Pearson M."/>
            <person name="Priest M."/>
            <person name="Roberts A."/>
            <person name="Saif S."/>
            <person name="Shea T."/>
            <person name="Sisk P."/>
            <person name="Sykes S."/>
            <person name="Wortman J."/>
            <person name="Nusbaum C."/>
            <person name="Birren B."/>
        </authorList>
    </citation>
    <scope>NUCLEOTIDE SEQUENCE [LARGE SCALE GENOMIC DNA]</scope>
    <source>
        <strain evidence="1 2">VS20</strain>
    </source>
</reference>
<evidence type="ECO:0000313" key="2">
    <source>
        <dbReference type="Proteomes" id="UP000030762"/>
    </source>
</evidence>
<dbReference type="Proteomes" id="UP000030762">
    <property type="component" value="Unassembled WGS sequence"/>
</dbReference>
<sequence length="201" mass="22341">MMSARITSGCRVTLVHRSFGMDLDDVGTLIQPPLYERIARPVQISSLVFEALAPAEAAFVDVLVATEDYDVALVTFKEEVYDHRNVVAAFRVTWPRAPHAIFLAQGGVVGIDVALPLLANAMLDAHAPRPSQCVRPRPWYHVYQSMSKVYLVQETREVNDEISHLPLDHETLHLFLGDALSAYLPLETAARMVQKCLTAFG</sequence>
<protein>
    <submittedName>
        <fullName evidence="1">Uncharacterized protein</fullName>
    </submittedName>
</protein>
<gene>
    <name evidence="1" type="ORF">SDRG_08076</name>
</gene>
<evidence type="ECO:0000313" key="1">
    <source>
        <dbReference type="EMBL" id="EQC34303.1"/>
    </source>
</evidence>